<dbReference type="InterPro" id="IPR029039">
    <property type="entry name" value="Flavoprotein-like_sf"/>
</dbReference>
<dbReference type="EMBL" id="GG671170">
    <property type="protein sequence ID" value="EER19100.1"/>
    <property type="molecule type" value="Genomic_DNA"/>
</dbReference>
<dbReference type="PROSITE" id="PS50902">
    <property type="entry name" value="FLAVODOXIN_LIKE"/>
    <property type="match status" value="1"/>
</dbReference>
<dbReference type="GO" id="GO:0003824">
    <property type="term" value="F:catalytic activity"/>
    <property type="evidence" value="ECO:0007669"/>
    <property type="project" value="InterPro"/>
</dbReference>
<dbReference type="Gene3D" id="3.40.50.360">
    <property type="match status" value="1"/>
</dbReference>
<dbReference type="AlphaFoldDB" id="C5K8U3"/>
<keyword evidence="3" id="KW-1185">Reference proteome</keyword>
<protein>
    <recommendedName>
        <fullName evidence="1">Flavodoxin-like domain-containing protein</fullName>
    </recommendedName>
</protein>
<dbReference type="GO" id="GO:0009055">
    <property type="term" value="F:electron transfer activity"/>
    <property type="evidence" value="ECO:0007669"/>
    <property type="project" value="InterPro"/>
</dbReference>
<organism evidence="3">
    <name type="scientific">Perkinsus marinus (strain ATCC 50983 / TXsc)</name>
    <dbReference type="NCBI Taxonomy" id="423536"/>
    <lineage>
        <taxon>Eukaryota</taxon>
        <taxon>Sar</taxon>
        <taxon>Alveolata</taxon>
        <taxon>Perkinsozoa</taxon>
        <taxon>Perkinsea</taxon>
        <taxon>Perkinsida</taxon>
        <taxon>Perkinsidae</taxon>
        <taxon>Perkinsus</taxon>
    </lineage>
</organism>
<dbReference type="PANTHER" id="PTHR32154:SF0">
    <property type="entry name" value="PYRUVATE-FLAVODOXIN OXIDOREDUCTASE-RELATED"/>
    <property type="match status" value="1"/>
</dbReference>
<dbReference type="RefSeq" id="XP_002787304.1">
    <property type="nucleotide sequence ID" value="XM_002787258.1"/>
</dbReference>
<dbReference type="Proteomes" id="UP000007800">
    <property type="component" value="Unassembled WGS sequence"/>
</dbReference>
<dbReference type="Gene3D" id="3.40.50.970">
    <property type="match status" value="1"/>
</dbReference>
<dbReference type="GO" id="GO:0010181">
    <property type="term" value="F:FMN binding"/>
    <property type="evidence" value="ECO:0007669"/>
    <property type="project" value="InterPro"/>
</dbReference>
<dbReference type="PROSITE" id="PS00201">
    <property type="entry name" value="FLAVODOXIN"/>
    <property type="match status" value="1"/>
</dbReference>
<sequence>MFGDRMVIANATGCSSIWGAPYGPTPFTTRYDGTGPAWANSLFEDAAEYGMGMAVTTSVRRKALKARVQELLLEGKDSPLSPELYTQLNEWVENFRNPSVCAALSKSLPPLLKAEASKDPAIQEILDVSDLIPKISNWIIGGDGWGYDIGYGGLDHVIASGQDLNVLVLDTECYANTGGQKSKATPIGAVAKFATKGHEVEKKNLAEMAMDYGTVYVASVSMGANYDQTLKAFSEAEDYDGCSVIVAYSPCIEHKNLDAMTHTMQHQATVAASGYFPIYRYNPMLKRMGKNPFVLDTKKLTMGVDAVLDNEMRFGALKKRDADLYKKYRSELDAWVRERYSKYQRWAALGQEDISNGVPLTLLYGTETGTTEALAYRVAELARQRGYAVKVMECDEMDVSELPENKNLMVLCATTGEGTTPRTALHFTAQLQLAAKDNSNAHL</sequence>
<dbReference type="GeneID" id="9039331"/>
<dbReference type="InterPro" id="IPR029061">
    <property type="entry name" value="THDP-binding"/>
</dbReference>
<dbReference type="SUPFAM" id="SSF52518">
    <property type="entry name" value="Thiamin diphosphate-binding fold (THDP-binding)"/>
    <property type="match status" value="1"/>
</dbReference>
<feature type="domain" description="Flavodoxin-like" evidence="1">
    <location>
        <begin position="360"/>
        <end position="443"/>
    </location>
</feature>
<name>C5K8U3_PERM5</name>
<dbReference type="GO" id="GO:0006979">
    <property type="term" value="P:response to oxidative stress"/>
    <property type="evidence" value="ECO:0007669"/>
    <property type="project" value="TreeGrafter"/>
</dbReference>
<dbReference type="InterPro" id="IPR001226">
    <property type="entry name" value="Flavodoxin_CS"/>
</dbReference>
<dbReference type="Pfam" id="PF00258">
    <property type="entry name" value="Flavodoxin_1"/>
    <property type="match status" value="1"/>
</dbReference>
<dbReference type="PANTHER" id="PTHR32154">
    <property type="entry name" value="PYRUVATE-FLAVODOXIN OXIDOREDUCTASE-RELATED"/>
    <property type="match status" value="1"/>
</dbReference>
<dbReference type="InParanoid" id="C5K8U3"/>
<dbReference type="InterPro" id="IPR008254">
    <property type="entry name" value="Flavodoxin/NO_synth"/>
</dbReference>
<dbReference type="GO" id="GO:0030976">
    <property type="term" value="F:thiamine pyrophosphate binding"/>
    <property type="evidence" value="ECO:0007669"/>
    <property type="project" value="InterPro"/>
</dbReference>
<evidence type="ECO:0000313" key="3">
    <source>
        <dbReference type="Proteomes" id="UP000007800"/>
    </source>
</evidence>
<dbReference type="Pfam" id="PF02775">
    <property type="entry name" value="TPP_enzyme_C"/>
    <property type="match status" value="1"/>
</dbReference>
<proteinExistence type="predicted"/>
<dbReference type="InterPro" id="IPR011766">
    <property type="entry name" value="TPP_enzyme_TPP-bd"/>
</dbReference>
<gene>
    <name evidence="2" type="ORF">Pmar_PMAR021499</name>
</gene>
<reference evidence="2 3" key="1">
    <citation type="submission" date="2008-07" db="EMBL/GenBank/DDBJ databases">
        <authorList>
            <person name="El-Sayed N."/>
            <person name="Caler E."/>
            <person name="Inman J."/>
            <person name="Amedeo P."/>
            <person name="Hass B."/>
            <person name="Wortman J."/>
        </authorList>
    </citation>
    <scope>NUCLEOTIDE SEQUENCE [LARGE SCALE GENOMIC DNA]</scope>
    <source>
        <strain evidence="3">ATCC 50983 / TXsc</strain>
    </source>
</reference>
<dbReference type="InterPro" id="IPR050722">
    <property type="entry name" value="Pyruvate:ferred/Flavod_OxRd"/>
</dbReference>
<dbReference type="SUPFAM" id="SSF52218">
    <property type="entry name" value="Flavoproteins"/>
    <property type="match status" value="1"/>
</dbReference>
<accession>C5K8U3</accession>
<evidence type="ECO:0000313" key="2">
    <source>
        <dbReference type="EMBL" id="EER19100.1"/>
    </source>
</evidence>
<evidence type="ECO:0000259" key="1">
    <source>
        <dbReference type="PROSITE" id="PS50902"/>
    </source>
</evidence>
<feature type="non-terminal residue" evidence="2">
    <location>
        <position position="443"/>
    </location>
</feature>
<dbReference type="OrthoDB" id="1688044at2759"/>